<name>A0ABU3GVL8_9SPHI</name>
<accession>A0ABU3GVL8</accession>
<reference evidence="2" key="1">
    <citation type="submission" date="2023-07" db="EMBL/GenBank/DDBJ databases">
        <title>Functional and genomic diversity of the sorghum phyllosphere microbiome.</title>
        <authorList>
            <person name="Shade A."/>
        </authorList>
    </citation>
    <scope>NUCLEOTIDE SEQUENCE [LARGE SCALE GENOMIC DNA]</scope>
    <source>
        <strain evidence="2">SORGH_AS_0422</strain>
    </source>
</reference>
<gene>
    <name evidence="1" type="ORF">QE417_002888</name>
</gene>
<evidence type="ECO:0000313" key="1">
    <source>
        <dbReference type="EMBL" id="MDT3403816.1"/>
    </source>
</evidence>
<evidence type="ECO:0000313" key="2">
    <source>
        <dbReference type="Proteomes" id="UP001258315"/>
    </source>
</evidence>
<organism evidence="1 2">
    <name type="scientific">Mucilaginibacter terrae</name>
    <dbReference type="NCBI Taxonomy" id="1955052"/>
    <lineage>
        <taxon>Bacteria</taxon>
        <taxon>Pseudomonadati</taxon>
        <taxon>Bacteroidota</taxon>
        <taxon>Sphingobacteriia</taxon>
        <taxon>Sphingobacteriales</taxon>
        <taxon>Sphingobacteriaceae</taxon>
        <taxon>Mucilaginibacter</taxon>
    </lineage>
</organism>
<comment type="caution">
    <text evidence="1">The sequence shown here is derived from an EMBL/GenBank/DDBJ whole genome shotgun (WGS) entry which is preliminary data.</text>
</comment>
<keyword evidence="2" id="KW-1185">Reference proteome</keyword>
<protein>
    <submittedName>
        <fullName evidence="1">Uncharacterized protein</fullName>
    </submittedName>
</protein>
<dbReference type="Proteomes" id="UP001258315">
    <property type="component" value="Unassembled WGS sequence"/>
</dbReference>
<dbReference type="EMBL" id="JAVLVU010000001">
    <property type="protein sequence ID" value="MDT3403816.1"/>
    <property type="molecule type" value="Genomic_DNA"/>
</dbReference>
<sequence length="148" mass="17234">MNILILGSKRVQCASYHELRSINHQLLITIFTPTMKPAEINEKWNVLQQRIAEDFDTDLPDIKVMLFLIGVQELGQGPQKFSKRQKEELMHIANCKLFSQLGFYELEGADQDGWPHWKLIKPIPPYTLLEQEMVMKSLIVTYFDELEG</sequence>
<proteinExistence type="predicted"/>